<comment type="caution">
    <text evidence="1">The sequence shown here is derived from an EMBL/GenBank/DDBJ whole genome shotgun (WGS) entry which is preliminary data.</text>
</comment>
<dbReference type="Proteomes" id="UP000587586">
    <property type="component" value="Unassembled WGS sequence"/>
</dbReference>
<dbReference type="RefSeq" id="WP_183362936.1">
    <property type="nucleotide sequence ID" value="NZ_BLXZ01000009.1"/>
</dbReference>
<reference evidence="2" key="1">
    <citation type="submission" date="2020-06" db="EMBL/GenBank/DDBJ databases">
        <title>Draft genomic sequecing of Geomonas sp. Red745.</title>
        <authorList>
            <person name="Itoh H."/>
            <person name="Xu Z.X."/>
            <person name="Ushijima N."/>
            <person name="Masuda Y."/>
            <person name="Shiratori Y."/>
            <person name="Senoo K."/>
        </authorList>
    </citation>
    <scope>NUCLEOTIDE SEQUENCE [LARGE SCALE GENOMIC DNA]</scope>
    <source>
        <strain evidence="2">Red745</strain>
    </source>
</reference>
<proteinExistence type="predicted"/>
<evidence type="ECO:0000313" key="1">
    <source>
        <dbReference type="EMBL" id="GFO70323.1"/>
    </source>
</evidence>
<name>A0A6V8NFH0_9BACT</name>
<protein>
    <submittedName>
        <fullName evidence="1">Uncharacterized protein</fullName>
    </submittedName>
</protein>
<evidence type="ECO:0000313" key="2">
    <source>
        <dbReference type="Proteomes" id="UP000587586"/>
    </source>
</evidence>
<organism evidence="1 2">
    <name type="scientific">Geomonas limicola</name>
    <dbReference type="NCBI Taxonomy" id="2740186"/>
    <lineage>
        <taxon>Bacteria</taxon>
        <taxon>Pseudomonadati</taxon>
        <taxon>Thermodesulfobacteriota</taxon>
        <taxon>Desulfuromonadia</taxon>
        <taxon>Geobacterales</taxon>
        <taxon>Geobacteraceae</taxon>
        <taxon>Geomonas</taxon>
    </lineage>
</organism>
<gene>
    <name evidence="1" type="ORF">GMLC_39020</name>
</gene>
<accession>A0A6V8NFH0</accession>
<dbReference type="AlphaFoldDB" id="A0A6V8NFH0"/>
<sequence>MLNCEIAMKAAETLVEQVLKGAQPTEAHLRQCMELLREGLTEVNRPHLAWGKGSIQVIRDDWDDRRCSEALEYVRHELVQRSAEAGEKILEDLLVRFEKAKPC</sequence>
<dbReference type="EMBL" id="BLXZ01000009">
    <property type="protein sequence ID" value="GFO70323.1"/>
    <property type="molecule type" value="Genomic_DNA"/>
</dbReference>
<keyword evidence="2" id="KW-1185">Reference proteome</keyword>